<dbReference type="PANTHER" id="PTHR12663:SF69">
    <property type="entry name" value="SISTER CHROMATID COHESION PROTEIN PDS5 HOMOLOG E"/>
    <property type="match status" value="1"/>
</dbReference>
<evidence type="ECO:0000256" key="1">
    <source>
        <dbReference type="ARBA" id="ARBA00004123"/>
    </source>
</evidence>
<keyword evidence="2" id="KW-0227">DNA damage</keyword>
<reference evidence="6" key="1">
    <citation type="submission" date="2018-02" db="EMBL/GenBank/DDBJ databases">
        <title>Rhizophora mucronata_Transcriptome.</title>
        <authorList>
            <person name="Meera S.P."/>
            <person name="Sreeshan A."/>
            <person name="Augustine A."/>
        </authorList>
    </citation>
    <scope>NUCLEOTIDE SEQUENCE</scope>
    <source>
        <tissue evidence="6">Leaf</tissue>
    </source>
</reference>
<organism evidence="6">
    <name type="scientific">Rhizophora mucronata</name>
    <name type="common">Asiatic mangrove</name>
    <dbReference type="NCBI Taxonomy" id="61149"/>
    <lineage>
        <taxon>Eukaryota</taxon>
        <taxon>Viridiplantae</taxon>
        <taxon>Streptophyta</taxon>
        <taxon>Embryophyta</taxon>
        <taxon>Tracheophyta</taxon>
        <taxon>Spermatophyta</taxon>
        <taxon>Magnoliopsida</taxon>
        <taxon>eudicotyledons</taxon>
        <taxon>Gunneridae</taxon>
        <taxon>Pentapetalae</taxon>
        <taxon>rosids</taxon>
        <taxon>fabids</taxon>
        <taxon>Malpighiales</taxon>
        <taxon>Rhizophoraceae</taxon>
        <taxon>Rhizophora</taxon>
    </lineage>
</organism>
<protein>
    <submittedName>
        <fullName evidence="6">Uncharacterized protein</fullName>
    </submittedName>
</protein>
<name>A0A2P2K6B3_RHIMU</name>
<feature type="region of interest" description="Disordered" evidence="5">
    <location>
        <begin position="91"/>
        <end position="119"/>
    </location>
</feature>
<accession>A0A2P2K6B3</accession>
<dbReference type="GO" id="GO:0000785">
    <property type="term" value="C:chromatin"/>
    <property type="evidence" value="ECO:0007669"/>
    <property type="project" value="TreeGrafter"/>
</dbReference>
<dbReference type="AlphaFoldDB" id="A0A2P2K6B3"/>
<comment type="subcellular location">
    <subcellularLocation>
        <location evidence="1">Nucleus</location>
    </subcellularLocation>
</comment>
<evidence type="ECO:0000256" key="2">
    <source>
        <dbReference type="ARBA" id="ARBA00022763"/>
    </source>
</evidence>
<dbReference type="PANTHER" id="PTHR12663">
    <property type="entry name" value="ANDROGEN INDUCED INHIBITOR OF PROLIFERATION AS3 / PDS5-RELATED"/>
    <property type="match status" value="1"/>
</dbReference>
<evidence type="ECO:0000256" key="3">
    <source>
        <dbReference type="ARBA" id="ARBA00023204"/>
    </source>
</evidence>
<evidence type="ECO:0000256" key="4">
    <source>
        <dbReference type="ARBA" id="ARBA00023242"/>
    </source>
</evidence>
<evidence type="ECO:0000313" key="6">
    <source>
        <dbReference type="EMBL" id="MBX01213.1"/>
    </source>
</evidence>
<feature type="region of interest" description="Disordered" evidence="5">
    <location>
        <begin position="180"/>
        <end position="318"/>
    </location>
</feature>
<sequence length="460" mass="50736">METIMTLVIEESEDLSLDLLTLLLVSVRKESQSVSSIAWKLGEKVVTNCAAKLKPYLKEAVQSLGIPLDEYAPIVVSIIQDNSNALEDNQVNDSGEHMVNRGSTTDDAYPGELSQGVDDVPSLTRGIGSALMENAKAITIHSSPKLLERCSFIQRSKGTNARGNTEIEVKLSKEPEIVQKKRGQQHSSLMNPEEGHNHPWINRGRKIVKQSHEAHVSVTEPVAIKQRTPAVVGPSSSTPRKGLSDGSLPKRSQPRKKEAIVDDPSSLSSPRGEILSAQFGQKAPESDDLGLGRQSKERKNSEPHERKPPRKTGGVKKNVEMKSMTHGCGEIEKNHEAKNPLCQSIVVGVKSNDKDSIVAQKDNRKQNLMVGAVEDEDMTEASDNKVSNECESHPSWDPTGFKFCNAANLWFSHLFLSNIQKTKLSGRDRSQPRKTPKKTVKRTHALRKEVVPIISSLYVF</sequence>
<dbReference type="GO" id="GO:0007064">
    <property type="term" value="P:mitotic sister chromatid cohesion"/>
    <property type="evidence" value="ECO:0007669"/>
    <property type="project" value="InterPro"/>
</dbReference>
<evidence type="ECO:0000256" key="5">
    <source>
        <dbReference type="SAM" id="MobiDB-lite"/>
    </source>
</evidence>
<feature type="compositionally biased region" description="Basic and acidic residues" evidence="5">
    <location>
        <begin position="294"/>
        <end position="306"/>
    </location>
</feature>
<dbReference type="EMBL" id="GGEC01020729">
    <property type="protein sequence ID" value="MBX01213.1"/>
    <property type="molecule type" value="Transcribed_RNA"/>
</dbReference>
<proteinExistence type="predicted"/>
<keyword evidence="4" id="KW-0539">Nucleus</keyword>
<keyword evidence="3" id="KW-0234">DNA repair</keyword>
<dbReference type="GO" id="GO:0005634">
    <property type="term" value="C:nucleus"/>
    <property type="evidence" value="ECO:0007669"/>
    <property type="project" value="UniProtKB-SubCell"/>
</dbReference>
<dbReference type="InterPro" id="IPR039776">
    <property type="entry name" value="Pds5"/>
</dbReference>
<dbReference type="GO" id="GO:0006281">
    <property type="term" value="P:DNA repair"/>
    <property type="evidence" value="ECO:0007669"/>
    <property type="project" value="UniProtKB-KW"/>
</dbReference>